<keyword evidence="2" id="KW-0121">Carboxypeptidase</keyword>
<name>A0A7C4E0P7_CALS0</name>
<dbReference type="EMBL" id="DTAD01000072">
    <property type="protein sequence ID" value="HGN90739.1"/>
    <property type="molecule type" value="Genomic_DNA"/>
</dbReference>
<accession>A0A7C4E0P7</accession>
<keyword evidence="2" id="KW-0378">Hydrolase</keyword>
<dbReference type="Gene3D" id="2.60.40.1120">
    <property type="entry name" value="Carboxypeptidase-like, regulatory domain"/>
    <property type="match status" value="1"/>
</dbReference>
<evidence type="ECO:0000256" key="1">
    <source>
        <dbReference type="SAM" id="Phobius"/>
    </source>
</evidence>
<keyword evidence="1" id="KW-1133">Transmembrane helix</keyword>
<keyword evidence="2" id="KW-0645">Protease</keyword>
<evidence type="ECO:0000313" key="2">
    <source>
        <dbReference type="EMBL" id="HGN90739.1"/>
    </source>
</evidence>
<sequence>MTRILVFIVAVMALLPVVFAQAGRGFYFHVTDCETGAPIVGAIVAVLRGASADVASTNATGHAYINLPAGDYSYYVSMQGYRTRGGEARFTAGMVFSICLFKATEGFWNIVSEITMWQGDIHAGGRGWAMLKLKNLEDGVFNITRLEIWVAGYNSPISRLDMSSGAVLEKVEKFFNMTVAPPQDSPTGRLKAELRLKATYRQPDGRALGPLTIISDLGYVMVQSYRTMVVQLLDYWGINVVPNATLVLESSLTGGQYVFKANGSGAVLLQRIPEGAYRLTVLYDSPYTNEKTMVNMLSPVLADLAANPVIRNKLYEAHVKVKSLSGKPVEAEVYLGNVKQVAEIAQASDTRSEAVAVFRNVPRGQYRVEAYWRGVKVFQGSVSVDEPLARPSPGGLLEATVEVGDIVLHLRDTLGRRLGTNVTVTIQPAGETVTASDTAVFTMLPRGEYILSATAYNRLLKKDVEVGRYVFSIPDNHGEHEARLAIFDARVKPVASDGSPAPVEKAVIEGEEFSVAGGYATLYGITAGRYRISVTYMGVAVFDEAVDISSPDVEVRLKIHPLKILVTTRDDEPLASGEVTIEVSGKPTSLQIKDGKPSQAYLPEGGYPATVRYMGAEVFRGQVSIASSETTITVDVARPVVTVVEQSGAPIPNAEAEVVGLAKAATAADGSAVFQQVPIRSYPYRVLYNGVEAATGTLTPGSPAKVTILLTRLVVKAVNELGSPLEVEIELVRGGRLVAKHSGAEAVFSNLPSGAYIIRASYGTKSAEKQVVLDKPVNEASITLPVAAVLGVPLSLAELQTIITPLVAVGVAVAALLLFSKARKKAEALLKK</sequence>
<keyword evidence="1" id="KW-0472">Membrane</keyword>
<dbReference type="InterPro" id="IPR008969">
    <property type="entry name" value="CarboxyPept-like_regulatory"/>
</dbReference>
<keyword evidence="1" id="KW-0812">Transmembrane</keyword>
<dbReference type="GO" id="GO:0004180">
    <property type="term" value="F:carboxypeptidase activity"/>
    <property type="evidence" value="ECO:0007669"/>
    <property type="project" value="UniProtKB-KW"/>
</dbReference>
<organism evidence="2">
    <name type="scientific">Caldiarchaeum subterraneum</name>
    <dbReference type="NCBI Taxonomy" id="311458"/>
    <lineage>
        <taxon>Archaea</taxon>
        <taxon>Nitrososphaerota</taxon>
        <taxon>Candidatus Caldarchaeales</taxon>
        <taxon>Candidatus Caldarchaeaceae</taxon>
        <taxon>Candidatus Caldarchaeum</taxon>
    </lineage>
</organism>
<dbReference type="AlphaFoldDB" id="A0A7C4E0P7"/>
<dbReference type="SUPFAM" id="SSF49464">
    <property type="entry name" value="Carboxypeptidase regulatory domain-like"/>
    <property type="match status" value="1"/>
</dbReference>
<feature type="transmembrane region" description="Helical" evidence="1">
    <location>
        <begin position="802"/>
        <end position="822"/>
    </location>
</feature>
<reference evidence="2" key="1">
    <citation type="journal article" date="2020" name="mSystems">
        <title>Genome- and Community-Level Interaction Insights into Carbon Utilization and Element Cycling Functions of Hydrothermarchaeota in Hydrothermal Sediment.</title>
        <authorList>
            <person name="Zhou Z."/>
            <person name="Liu Y."/>
            <person name="Xu W."/>
            <person name="Pan J."/>
            <person name="Luo Z.H."/>
            <person name="Li M."/>
        </authorList>
    </citation>
    <scope>NUCLEOTIDE SEQUENCE [LARGE SCALE GENOMIC DNA]</scope>
    <source>
        <strain evidence="2">SpSt-613</strain>
    </source>
</reference>
<protein>
    <submittedName>
        <fullName evidence="2">Carboxypeptidase regulatory-like domain-containing protein</fullName>
    </submittedName>
</protein>
<proteinExistence type="predicted"/>
<gene>
    <name evidence="2" type="ORF">ENT82_06415</name>
</gene>
<comment type="caution">
    <text evidence="2">The sequence shown here is derived from an EMBL/GenBank/DDBJ whole genome shotgun (WGS) entry which is preliminary data.</text>
</comment>
<dbReference type="Pfam" id="PF13620">
    <property type="entry name" value="CarboxypepD_reg"/>
    <property type="match status" value="1"/>
</dbReference>